<gene>
    <name evidence="3" type="ORF">DOTSEDRAFT_74307</name>
</gene>
<name>N1PHG1_DOTSN</name>
<dbReference type="Proteomes" id="UP000016933">
    <property type="component" value="Unassembled WGS sequence"/>
</dbReference>
<dbReference type="EMBL" id="KB446543">
    <property type="protein sequence ID" value="EME40721.1"/>
    <property type="molecule type" value="Genomic_DNA"/>
</dbReference>
<dbReference type="HOGENOM" id="CLU_045147_0_0_1"/>
<reference evidence="3 4" key="2">
    <citation type="journal article" date="2012" name="PLoS Pathog.">
        <title>Diverse lifestyles and strategies of plant pathogenesis encoded in the genomes of eighteen Dothideomycetes fungi.</title>
        <authorList>
            <person name="Ohm R.A."/>
            <person name="Feau N."/>
            <person name="Henrissat B."/>
            <person name="Schoch C.L."/>
            <person name="Horwitz B.A."/>
            <person name="Barry K.W."/>
            <person name="Condon B.J."/>
            <person name="Copeland A.C."/>
            <person name="Dhillon B."/>
            <person name="Glaser F."/>
            <person name="Hesse C.N."/>
            <person name="Kosti I."/>
            <person name="LaButti K."/>
            <person name="Lindquist E.A."/>
            <person name="Lucas S."/>
            <person name="Salamov A.A."/>
            <person name="Bradshaw R.E."/>
            <person name="Ciuffetti L."/>
            <person name="Hamelin R.C."/>
            <person name="Kema G.H.J."/>
            <person name="Lawrence C."/>
            <person name="Scott J.A."/>
            <person name="Spatafora J.W."/>
            <person name="Turgeon B.G."/>
            <person name="de Wit P.J.G.M."/>
            <person name="Zhong S."/>
            <person name="Goodwin S.B."/>
            <person name="Grigoriev I.V."/>
        </authorList>
    </citation>
    <scope>NUCLEOTIDE SEQUENCE [LARGE SCALE GENOMIC DNA]</scope>
    <source>
        <strain evidence="4">NZE10 / CBS 128990</strain>
    </source>
</reference>
<evidence type="ECO:0000313" key="4">
    <source>
        <dbReference type="Proteomes" id="UP000016933"/>
    </source>
</evidence>
<feature type="signal peptide" evidence="2">
    <location>
        <begin position="1"/>
        <end position="16"/>
    </location>
</feature>
<dbReference type="AlphaFoldDB" id="N1PHG1"/>
<dbReference type="OrthoDB" id="5293813at2759"/>
<reference evidence="4" key="1">
    <citation type="journal article" date="2012" name="PLoS Genet.">
        <title>The genomes of the fungal plant pathogens Cladosporium fulvum and Dothistroma septosporum reveal adaptation to different hosts and lifestyles but also signatures of common ancestry.</title>
        <authorList>
            <person name="de Wit P.J.G.M."/>
            <person name="van der Burgt A."/>
            <person name="Oekmen B."/>
            <person name="Stergiopoulos I."/>
            <person name="Abd-Elsalam K.A."/>
            <person name="Aerts A.L."/>
            <person name="Bahkali A.H."/>
            <person name="Beenen H.G."/>
            <person name="Chettri P."/>
            <person name="Cox M.P."/>
            <person name="Datema E."/>
            <person name="de Vries R.P."/>
            <person name="Dhillon B."/>
            <person name="Ganley A.R."/>
            <person name="Griffiths S.A."/>
            <person name="Guo Y."/>
            <person name="Hamelin R.C."/>
            <person name="Henrissat B."/>
            <person name="Kabir M.S."/>
            <person name="Jashni M.K."/>
            <person name="Kema G."/>
            <person name="Klaubauf S."/>
            <person name="Lapidus A."/>
            <person name="Levasseur A."/>
            <person name="Lindquist E."/>
            <person name="Mehrabi R."/>
            <person name="Ohm R.A."/>
            <person name="Owen T.J."/>
            <person name="Salamov A."/>
            <person name="Schwelm A."/>
            <person name="Schijlen E."/>
            <person name="Sun H."/>
            <person name="van den Burg H.A."/>
            <person name="van Ham R.C.H.J."/>
            <person name="Zhang S."/>
            <person name="Goodwin S.B."/>
            <person name="Grigoriev I.V."/>
            <person name="Collemare J."/>
            <person name="Bradshaw R.E."/>
        </authorList>
    </citation>
    <scope>NUCLEOTIDE SEQUENCE [LARGE SCALE GENOMIC DNA]</scope>
    <source>
        <strain evidence="4">NZE10 / CBS 128990</strain>
    </source>
</reference>
<dbReference type="Pfam" id="PF13668">
    <property type="entry name" value="Ferritin_2"/>
    <property type="match status" value="1"/>
</dbReference>
<keyword evidence="4" id="KW-1185">Reference proteome</keyword>
<dbReference type="OMA" id="IKPCEYK"/>
<dbReference type="eggNOG" id="ENOG502SM3U">
    <property type="taxonomic scope" value="Eukaryota"/>
</dbReference>
<keyword evidence="2" id="KW-0732">Signal</keyword>
<sequence>MHSKLIVSALLGSAAASAIPNQASKDSYSNPAPPTGANGKNQPFKFPLSNGFPNIQVPSDALTTIQKQAHGTLPNGALPKKLNDTSATVLQLIAFNEIFEVAYFTSLLGNITDGTYNVGQGAAKDIVVNAITAVQAQEELHALGANAILSSAGRTPIKPCEYKFPVSDFDSSIALASTFTDLVLGTLQDALAAFGTDGDSELLALIGAVIGQEGEQDGFYRNIGKKIPSALPFLTRSTGPFAFSALNQMFVVPGSCPNANIIGLPIFEPLTVVTPPTAPKDQTVTFSITSSKAIDLTKYSVVYINQQNVPVSEPIHSVAQKGDVYTFCADFPGAKNLMDGLTIAGLALGAGPFADVTAATAATKYGPGLIEIN</sequence>
<protein>
    <recommendedName>
        <fullName evidence="5">Sexual development protein</fullName>
    </recommendedName>
</protein>
<evidence type="ECO:0008006" key="5">
    <source>
        <dbReference type="Google" id="ProtNLM"/>
    </source>
</evidence>
<evidence type="ECO:0000256" key="2">
    <source>
        <dbReference type="SAM" id="SignalP"/>
    </source>
</evidence>
<evidence type="ECO:0000313" key="3">
    <source>
        <dbReference type="EMBL" id="EME40721.1"/>
    </source>
</evidence>
<accession>N1PHG1</accession>
<feature type="region of interest" description="Disordered" evidence="1">
    <location>
        <begin position="22"/>
        <end position="43"/>
    </location>
</feature>
<organism evidence="3 4">
    <name type="scientific">Dothistroma septosporum (strain NZE10 / CBS 128990)</name>
    <name type="common">Red band needle blight fungus</name>
    <name type="synonym">Mycosphaerella pini</name>
    <dbReference type="NCBI Taxonomy" id="675120"/>
    <lineage>
        <taxon>Eukaryota</taxon>
        <taxon>Fungi</taxon>
        <taxon>Dikarya</taxon>
        <taxon>Ascomycota</taxon>
        <taxon>Pezizomycotina</taxon>
        <taxon>Dothideomycetes</taxon>
        <taxon>Dothideomycetidae</taxon>
        <taxon>Mycosphaerellales</taxon>
        <taxon>Mycosphaerellaceae</taxon>
        <taxon>Dothistroma</taxon>
    </lineage>
</organism>
<proteinExistence type="predicted"/>
<evidence type="ECO:0000256" key="1">
    <source>
        <dbReference type="SAM" id="MobiDB-lite"/>
    </source>
</evidence>
<feature type="chain" id="PRO_5004109104" description="Sexual development protein" evidence="2">
    <location>
        <begin position="17"/>
        <end position="373"/>
    </location>
</feature>